<dbReference type="Proteomes" id="UP001205357">
    <property type="component" value="Unassembled WGS sequence"/>
</dbReference>
<dbReference type="RefSeq" id="WP_258990475.1">
    <property type="nucleotide sequence ID" value="NZ_JALIGE010000076.1"/>
</dbReference>
<evidence type="ECO:0000313" key="2">
    <source>
        <dbReference type="Proteomes" id="UP001205357"/>
    </source>
</evidence>
<dbReference type="EMBL" id="JALIGE010000076">
    <property type="protein sequence ID" value="MCS2163937.1"/>
    <property type="molecule type" value="Genomic_DNA"/>
</dbReference>
<protein>
    <submittedName>
        <fullName evidence="1">Uncharacterized protein</fullName>
    </submittedName>
</protein>
<accession>A0ABT2E807</accession>
<keyword evidence="2" id="KW-1185">Reference proteome</keyword>
<reference evidence="1 2" key="1">
    <citation type="submission" date="2022-04" db="EMBL/GenBank/DDBJ databases">
        <title>Proposal of a three novel species of Scandinavium, Scandinavium hiltneri, Scandinavium manionii, Scandinavium tedordense.</title>
        <authorList>
            <person name="Maddock D.W."/>
            <person name="Brady C.L."/>
            <person name="Denman S."/>
            <person name="Arnold D."/>
        </authorList>
    </citation>
    <scope>NUCLEOTIDE SEQUENCE [LARGE SCALE GENOMIC DNA]</scope>
    <source>
        <strain evidence="1 2">H11S7</strain>
    </source>
</reference>
<gene>
    <name evidence="1" type="ORF">MUU47_22975</name>
</gene>
<name>A0ABT2E807_9ENTR</name>
<organism evidence="1 2">
    <name type="scientific">Scandinavium hiltneri</name>
    <dbReference type="NCBI Taxonomy" id="2926519"/>
    <lineage>
        <taxon>Bacteria</taxon>
        <taxon>Pseudomonadati</taxon>
        <taxon>Pseudomonadota</taxon>
        <taxon>Gammaproteobacteria</taxon>
        <taxon>Enterobacterales</taxon>
        <taxon>Enterobacteriaceae</taxon>
        <taxon>Scandinavium</taxon>
    </lineage>
</organism>
<proteinExistence type="predicted"/>
<evidence type="ECO:0000313" key="1">
    <source>
        <dbReference type="EMBL" id="MCS2163937.1"/>
    </source>
</evidence>
<sequence>MSTPNPCEIWCDRHDALASESGASQQIVDPITAMHEIIDRLEILLRQEYAGRSTHVHVLEHCQAWLQRNIDKQQGKSD</sequence>
<comment type="caution">
    <text evidence="1">The sequence shown here is derived from an EMBL/GenBank/DDBJ whole genome shotgun (WGS) entry which is preliminary data.</text>
</comment>